<evidence type="ECO:0000256" key="4">
    <source>
        <dbReference type="ARBA" id="ARBA00022603"/>
    </source>
</evidence>
<dbReference type="InterPro" id="IPR029063">
    <property type="entry name" value="SAM-dependent_MTases_sf"/>
</dbReference>
<dbReference type="STRING" id="7719.ENSCINP00000021708"/>
<dbReference type="EC" id="2.1.1.386" evidence="12"/>
<evidence type="ECO:0000256" key="8">
    <source>
        <dbReference type="ARBA" id="ARBA00022842"/>
    </source>
</evidence>
<dbReference type="GO" id="GO:0046872">
    <property type="term" value="F:metal ion binding"/>
    <property type="evidence" value="ECO:0007669"/>
    <property type="project" value="UniProtKB-KW"/>
</dbReference>
<dbReference type="InterPro" id="IPR026610">
    <property type="entry name" value="Hen1"/>
</dbReference>
<dbReference type="GO" id="GO:0030422">
    <property type="term" value="P:siRNA processing"/>
    <property type="evidence" value="ECO:0000318"/>
    <property type="project" value="GO_Central"/>
</dbReference>
<reference evidence="14" key="3">
    <citation type="submission" date="2025-08" db="UniProtKB">
        <authorList>
            <consortium name="Ensembl"/>
        </authorList>
    </citation>
    <scope>IDENTIFICATION</scope>
</reference>
<dbReference type="GO" id="GO:0005634">
    <property type="term" value="C:nucleus"/>
    <property type="evidence" value="ECO:0000318"/>
    <property type="project" value="GO_Central"/>
</dbReference>
<evidence type="ECO:0000313" key="15">
    <source>
        <dbReference type="Proteomes" id="UP000008144"/>
    </source>
</evidence>
<evidence type="ECO:0000256" key="2">
    <source>
        <dbReference type="ARBA" id="ARBA00009026"/>
    </source>
</evidence>
<dbReference type="GO" id="GO:0001510">
    <property type="term" value="P:RNA methylation"/>
    <property type="evidence" value="ECO:0007669"/>
    <property type="project" value="InterPro"/>
</dbReference>
<evidence type="ECO:0000256" key="7">
    <source>
        <dbReference type="ARBA" id="ARBA00022723"/>
    </source>
</evidence>
<dbReference type="HOGENOM" id="CLU_044646_2_0_1"/>
<comment type="cofactor">
    <cofactor evidence="1">
        <name>Mg(2+)</name>
        <dbReference type="ChEBI" id="CHEBI:18420"/>
    </cofactor>
</comment>
<organism evidence="14 15">
    <name type="scientific">Ciona intestinalis</name>
    <name type="common">Transparent sea squirt</name>
    <name type="synonym">Ascidia intestinalis</name>
    <dbReference type="NCBI Taxonomy" id="7719"/>
    <lineage>
        <taxon>Eukaryota</taxon>
        <taxon>Metazoa</taxon>
        <taxon>Chordata</taxon>
        <taxon>Tunicata</taxon>
        <taxon>Ascidiacea</taxon>
        <taxon>Phlebobranchia</taxon>
        <taxon>Cionidae</taxon>
        <taxon>Ciona</taxon>
    </lineage>
</organism>
<evidence type="ECO:0000256" key="13">
    <source>
        <dbReference type="ARBA" id="ARBA00048418"/>
    </source>
</evidence>
<dbReference type="PANTHER" id="PTHR21404:SF3">
    <property type="entry name" value="SMALL RNA 2'-O-METHYLTRANSFERASE"/>
    <property type="match status" value="1"/>
</dbReference>
<evidence type="ECO:0000256" key="6">
    <source>
        <dbReference type="ARBA" id="ARBA00022691"/>
    </source>
</evidence>
<dbReference type="Gene3D" id="3.40.50.150">
    <property type="entry name" value="Vaccinia Virus protein VP39"/>
    <property type="match status" value="1"/>
</dbReference>
<keyword evidence="9" id="KW-0694">RNA-binding</keyword>
<evidence type="ECO:0000256" key="10">
    <source>
        <dbReference type="ARBA" id="ARBA00023158"/>
    </source>
</evidence>
<dbReference type="GeneTree" id="ENSGT00390000004798"/>
<dbReference type="OMA" id="IFRIVEC"/>
<keyword evidence="4" id="KW-0489">Methyltransferase</keyword>
<dbReference type="GO" id="GO:0090486">
    <property type="term" value="F:small RNA 2'-O-methyltransferase activity"/>
    <property type="evidence" value="ECO:0007669"/>
    <property type="project" value="UniProtKB-EC"/>
</dbReference>
<keyword evidence="10" id="KW-0943">RNA-mediated gene silencing</keyword>
<dbReference type="InParanoid" id="F6UXU4"/>
<evidence type="ECO:0000256" key="9">
    <source>
        <dbReference type="ARBA" id="ARBA00022884"/>
    </source>
</evidence>
<reference evidence="14" key="2">
    <citation type="journal article" date="2008" name="Genome Biol.">
        <title>Improved genome assembly and evidence-based global gene model set for the chordate Ciona intestinalis: new insight into intron and operon populations.</title>
        <authorList>
            <person name="Satou Y."/>
            <person name="Mineta K."/>
            <person name="Ogasawara M."/>
            <person name="Sasakura Y."/>
            <person name="Shoguchi E."/>
            <person name="Ueno K."/>
            <person name="Yamada L."/>
            <person name="Matsumoto J."/>
            <person name="Wasserscheid J."/>
            <person name="Dewar K."/>
            <person name="Wiley G.B."/>
            <person name="Macmil S.L."/>
            <person name="Roe B.A."/>
            <person name="Zeller R.W."/>
            <person name="Hastings K.E."/>
            <person name="Lemaire P."/>
            <person name="Lindquist E."/>
            <person name="Endo T."/>
            <person name="Hotta K."/>
            <person name="Inaba K."/>
        </authorList>
    </citation>
    <scope>NUCLEOTIDE SEQUENCE [LARGE SCALE GENOMIC DNA]</scope>
    <source>
        <strain evidence="14">wild type</strain>
    </source>
</reference>
<dbReference type="GO" id="GO:0008171">
    <property type="term" value="F:O-methyltransferase activity"/>
    <property type="evidence" value="ECO:0000318"/>
    <property type="project" value="GO_Central"/>
</dbReference>
<reference evidence="14" key="4">
    <citation type="submission" date="2025-09" db="UniProtKB">
        <authorList>
            <consortium name="Ensembl"/>
        </authorList>
    </citation>
    <scope>IDENTIFICATION</scope>
</reference>
<sequence length="217" mass="25144">MQGTDLKDAADIIRFNPPLYIQRYNKVLEILSTLKPEKVVDFGCAECKFINLLRREEYVIEICGVDLDGNLLSESSFKLEPLASDFLYLRHNPLTIRLYQGSVSEFDTRLRNFDAVVCIELIEHLLPKTLKDFPKTVFSCIQPKHVIISTPNSDFNVHFNLNGSFRHWDHKFEWTREQFKSWCEGICTKYHYSVVFDGVGTAPENRPSFGHCSQFAI</sequence>
<dbReference type="AlphaFoldDB" id="F6UXU4"/>
<evidence type="ECO:0000313" key="14">
    <source>
        <dbReference type="Ensembl" id="ENSCINP00000021708.2"/>
    </source>
</evidence>
<evidence type="ECO:0000256" key="1">
    <source>
        <dbReference type="ARBA" id="ARBA00001946"/>
    </source>
</evidence>
<evidence type="ECO:0000256" key="3">
    <source>
        <dbReference type="ARBA" id="ARBA00021330"/>
    </source>
</evidence>
<dbReference type="SUPFAM" id="SSF53335">
    <property type="entry name" value="S-adenosyl-L-methionine-dependent methyltransferases"/>
    <property type="match status" value="1"/>
</dbReference>
<dbReference type="Proteomes" id="UP000008144">
    <property type="component" value="Chromosome 2"/>
</dbReference>
<evidence type="ECO:0000256" key="12">
    <source>
        <dbReference type="ARBA" id="ARBA00035025"/>
    </source>
</evidence>
<comment type="similarity">
    <text evidence="2">Belongs to the methyltransferase superfamily. HEN1 family.</text>
</comment>
<comment type="catalytic activity">
    <reaction evidence="13">
        <text>small RNA 3'-end nucleotide + S-adenosyl-L-methionine = small RNA 3'-end 2'-O-methylnucleotide + S-adenosyl-L-homocysteine + H(+)</text>
        <dbReference type="Rhea" id="RHEA:37887"/>
        <dbReference type="Rhea" id="RHEA-COMP:10415"/>
        <dbReference type="Rhea" id="RHEA-COMP:10416"/>
        <dbReference type="ChEBI" id="CHEBI:15378"/>
        <dbReference type="ChEBI" id="CHEBI:57856"/>
        <dbReference type="ChEBI" id="CHEBI:59789"/>
        <dbReference type="ChEBI" id="CHEBI:74896"/>
        <dbReference type="ChEBI" id="CHEBI:74898"/>
        <dbReference type="EC" id="2.1.1.386"/>
    </reaction>
</comment>
<evidence type="ECO:0000256" key="11">
    <source>
        <dbReference type="ARBA" id="ARBA00029981"/>
    </source>
</evidence>
<dbReference type="GO" id="GO:0005737">
    <property type="term" value="C:cytoplasm"/>
    <property type="evidence" value="ECO:0000318"/>
    <property type="project" value="GO_Central"/>
</dbReference>
<accession>F6UXU4</accession>
<name>F6UXU4_CIOIN</name>
<evidence type="ECO:0000256" key="5">
    <source>
        <dbReference type="ARBA" id="ARBA00022679"/>
    </source>
</evidence>
<dbReference type="PANTHER" id="PTHR21404">
    <property type="entry name" value="HEN1"/>
    <property type="match status" value="1"/>
</dbReference>
<dbReference type="GO" id="GO:0034587">
    <property type="term" value="P:piRNA processing"/>
    <property type="evidence" value="ECO:0000318"/>
    <property type="project" value="GO_Central"/>
</dbReference>
<proteinExistence type="inferred from homology"/>
<dbReference type="GO" id="GO:0003723">
    <property type="term" value="F:RNA binding"/>
    <property type="evidence" value="ECO:0007669"/>
    <property type="project" value="UniProtKB-KW"/>
</dbReference>
<keyword evidence="5" id="KW-0808">Transferase</keyword>
<dbReference type="GO" id="GO:0008173">
    <property type="term" value="F:RNA methyltransferase activity"/>
    <property type="evidence" value="ECO:0000318"/>
    <property type="project" value="GO_Central"/>
</dbReference>
<protein>
    <recommendedName>
        <fullName evidence="3">Small RNA 2'-O-methyltransferase</fullName>
        <ecNumber evidence="12">2.1.1.386</ecNumber>
    </recommendedName>
    <alternativeName>
        <fullName evidence="11">HEN1 methyltransferase homolog 1</fullName>
    </alternativeName>
</protein>
<reference evidence="15" key="1">
    <citation type="journal article" date="2002" name="Science">
        <title>The draft genome of Ciona intestinalis: insights into chordate and vertebrate origins.</title>
        <authorList>
            <person name="Dehal P."/>
            <person name="Satou Y."/>
            <person name="Campbell R.K."/>
            <person name="Chapman J."/>
            <person name="Degnan B."/>
            <person name="De Tomaso A."/>
            <person name="Davidson B."/>
            <person name="Di Gregorio A."/>
            <person name="Gelpke M."/>
            <person name="Goodstein D.M."/>
            <person name="Harafuji N."/>
            <person name="Hastings K.E."/>
            <person name="Ho I."/>
            <person name="Hotta K."/>
            <person name="Huang W."/>
            <person name="Kawashima T."/>
            <person name="Lemaire P."/>
            <person name="Martinez D."/>
            <person name="Meinertzhagen I.A."/>
            <person name="Necula S."/>
            <person name="Nonaka M."/>
            <person name="Putnam N."/>
            <person name="Rash S."/>
            <person name="Saiga H."/>
            <person name="Satake M."/>
            <person name="Terry A."/>
            <person name="Yamada L."/>
            <person name="Wang H.G."/>
            <person name="Awazu S."/>
            <person name="Azumi K."/>
            <person name="Boore J."/>
            <person name="Branno M."/>
            <person name="Chin-Bow S."/>
            <person name="DeSantis R."/>
            <person name="Doyle S."/>
            <person name="Francino P."/>
            <person name="Keys D.N."/>
            <person name="Haga S."/>
            <person name="Hayashi H."/>
            <person name="Hino K."/>
            <person name="Imai K.S."/>
            <person name="Inaba K."/>
            <person name="Kano S."/>
            <person name="Kobayashi K."/>
            <person name="Kobayashi M."/>
            <person name="Lee B.I."/>
            <person name="Makabe K.W."/>
            <person name="Manohar C."/>
            <person name="Matassi G."/>
            <person name="Medina M."/>
            <person name="Mochizuki Y."/>
            <person name="Mount S."/>
            <person name="Morishita T."/>
            <person name="Miura S."/>
            <person name="Nakayama A."/>
            <person name="Nishizaka S."/>
            <person name="Nomoto H."/>
            <person name="Ohta F."/>
            <person name="Oishi K."/>
            <person name="Rigoutsos I."/>
            <person name="Sano M."/>
            <person name="Sasaki A."/>
            <person name="Sasakura Y."/>
            <person name="Shoguchi E."/>
            <person name="Shin-i T."/>
            <person name="Spagnuolo A."/>
            <person name="Stainier D."/>
            <person name="Suzuki M.M."/>
            <person name="Tassy O."/>
            <person name="Takatori N."/>
            <person name="Tokuoka M."/>
            <person name="Yagi K."/>
            <person name="Yoshizaki F."/>
            <person name="Wada S."/>
            <person name="Zhang C."/>
            <person name="Hyatt P.D."/>
            <person name="Larimer F."/>
            <person name="Detter C."/>
            <person name="Doggett N."/>
            <person name="Glavina T."/>
            <person name="Hawkins T."/>
            <person name="Richardson P."/>
            <person name="Lucas S."/>
            <person name="Kohara Y."/>
            <person name="Levine M."/>
            <person name="Satoh N."/>
            <person name="Rokhsar D.S."/>
        </authorList>
    </citation>
    <scope>NUCLEOTIDE SEQUENCE [LARGE SCALE GENOMIC DNA]</scope>
</reference>
<keyword evidence="7" id="KW-0479">Metal-binding</keyword>
<dbReference type="Pfam" id="PF13489">
    <property type="entry name" value="Methyltransf_23"/>
    <property type="match status" value="1"/>
</dbReference>
<keyword evidence="8" id="KW-0460">Magnesium</keyword>
<keyword evidence="6" id="KW-0949">S-adenosyl-L-methionine</keyword>
<dbReference type="FunFam" id="3.40.50.150:FF:000124">
    <property type="entry name" value="HEN methyltransferase 1"/>
    <property type="match status" value="1"/>
</dbReference>
<dbReference type="Ensembl" id="ENSCINT00000021954.2">
    <property type="protein sequence ID" value="ENSCINP00000021708.2"/>
    <property type="gene ID" value="ENSCING00000011337.2"/>
</dbReference>
<dbReference type="EMBL" id="EAAA01001584">
    <property type="status" value="NOT_ANNOTATED_CDS"/>
    <property type="molecule type" value="Genomic_DNA"/>
</dbReference>
<keyword evidence="15" id="KW-1185">Reference proteome</keyword>